<dbReference type="OrthoDB" id="302966at2759"/>
<dbReference type="Proteomes" id="UP000192578">
    <property type="component" value="Unassembled WGS sequence"/>
</dbReference>
<dbReference type="EMBL" id="MTYJ01000062">
    <property type="protein sequence ID" value="OQV17347.1"/>
    <property type="molecule type" value="Genomic_DNA"/>
</dbReference>
<organism evidence="1 2">
    <name type="scientific">Hypsibius exemplaris</name>
    <name type="common">Freshwater tardigrade</name>
    <dbReference type="NCBI Taxonomy" id="2072580"/>
    <lineage>
        <taxon>Eukaryota</taxon>
        <taxon>Metazoa</taxon>
        <taxon>Ecdysozoa</taxon>
        <taxon>Tardigrada</taxon>
        <taxon>Eutardigrada</taxon>
        <taxon>Parachela</taxon>
        <taxon>Hypsibioidea</taxon>
        <taxon>Hypsibiidae</taxon>
        <taxon>Hypsibius</taxon>
    </lineage>
</organism>
<dbReference type="SUPFAM" id="SSF48208">
    <property type="entry name" value="Six-hairpin glycosidases"/>
    <property type="match status" value="1"/>
</dbReference>
<evidence type="ECO:0000313" key="1">
    <source>
        <dbReference type="EMBL" id="OQV17347.1"/>
    </source>
</evidence>
<dbReference type="AlphaFoldDB" id="A0A1W0WQC4"/>
<accession>A0A1W0WQC4</accession>
<dbReference type="GO" id="GO:0005975">
    <property type="term" value="P:carbohydrate metabolic process"/>
    <property type="evidence" value="ECO:0007669"/>
    <property type="project" value="InterPro"/>
</dbReference>
<comment type="caution">
    <text evidence="1">The sequence shown here is derived from an EMBL/GenBank/DDBJ whole genome shotgun (WGS) entry which is preliminary data.</text>
</comment>
<reference evidence="2" key="1">
    <citation type="submission" date="2017-01" db="EMBL/GenBank/DDBJ databases">
        <title>Comparative genomics of anhydrobiosis in the tardigrade Hypsibius dujardini.</title>
        <authorList>
            <person name="Yoshida Y."/>
            <person name="Koutsovoulos G."/>
            <person name="Laetsch D."/>
            <person name="Stevens L."/>
            <person name="Kumar S."/>
            <person name="Horikawa D."/>
            <person name="Ishino K."/>
            <person name="Komine S."/>
            <person name="Tomita M."/>
            <person name="Blaxter M."/>
            <person name="Arakawa K."/>
        </authorList>
    </citation>
    <scope>NUCLEOTIDE SEQUENCE [LARGE SCALE GENOMIC DNA]</scope>
    <source>
        <strain evidence="2">Z151</strain>
    </source>
</reference>
<name>A0A1W0WQC4_HYPEX</name>
<dbReference type="InterPro" id="IPR008928">
    <property type="entry name" value="6-hairpin_glycosidase_sf"/>
</dbReference>
<proteinExistence type="predicted"/>
<gene>
    <name evidence="1" type="ORF">BV898_08596</name>
</gene>
<evidence type="ECO:0000313" key="2">
    <source>
        <dbReference type="Proteomes" id="UP000192578"/>
    </source>
</evidence>
<sequence>MARKLEQFKQIMTEVYGAYTDKDWQPKPFSHSESRYLWTDAYGVCNYLTLFKETGEAQYCTQAKNLISAVHDTLGKTRDGGAARLGNSPPEQPLLGGLRIGKPDEEGPGMSGDGQYFHYLTKWMFALNRMSLAVKEPRYNQWAIEMARAVHWKFCAPDGNRMYWKMSIDLSRPLTTAEGGLDTFDGLTIYMLLQETAKSFVPDFDGLGTREKSQWEQENLKPEIDHMQELVATRISRYTAHDTLDAGEALWLAHFFPEEDYACQLKRRAGQAVEQLWLAGEFIGPPTVRLGFREFGTTIGVQMHPDLWKTWEGRVEKLHELWLEHLQARDNDITPVMYCTSLIPGAVRKSFL</sequence>
<protein>
    <submittedName>
        <fullName evidence="1">Uncharacterized protein</fullName>
    </submittedName>
</protein>
<keyword evidence="2" id="KW-1185">Reference proteome</keyword>